<keyword evidence="1" id="KW-1133">Transmembrane helix</keyword>
<sequence length="28" mass="3543">MPMFWKTVWSFLFLYCFNSFLLCMIDCR</sequence>
<keyword evidence="1" id="KW-0472">Membrane</keyword>
<reference evidence="2" key="2">
    <citation type="journal article" date="2015" name="Data Brief">
        <title>Shoot transcriptome of the giant reed, Arundo donax.</title>
        <authorList>
            <person name="Barrero R.A."/>
            <person name="Guerrero F.D."/>
            <person name="Moolhuijzen P."/>
            <person name="Goolsby J.A."/>
            <person name="Tidwell J."/>
            <person name="Bellgard S.E."/>
            <person name="Bellgard M.I."/>
        </authorList>
    </citation>
    <scope>NUCLEOTIDE SEQUENCE</scope>
    <source>
        <tissue evidence="2">Shoot tissue taken approximately 20 cm above the soil surface</tissue>
    </source>
</reference>
<dbReference type="EMBL" id="GBRH01181471">
    <property type="protein sequence ID" value="JAE16425.1"/>
    <property type="molecule type" value="Transcribed_RNA"/>
</dbReference>
<accession>A0A0A9FUA0</accession>
<feature type="transmembrane region" description="Helical" evidence="1">
    <location>
        <begin position="6"/>
        <end position="25"/>
    </location>
</feature>
<organism evidence="2">
    <name type="scientific">Arundo donax</name>
    <name type="common">Giant reed</name>
    <name type="synonym">Donax arundinaceus</name>
    <dbReference type="NCBI Taxonomy" id="35708"/>
    <lineage>
        <taxon>Eukaryota</taxon>
        <taxon>Viridiplantae</taxon>
        <taxon>Streptophyta</taxon>
        <taxon>Embryophyta</taxon>
        <taxon>Tracheophyta</taxon>
        <taxon>Spermatophyta</taxon>
        <taxon>Magnoliopsida</taxon>
        <taxon>Liliopsida</taxon>
        <taxon>Poales</taxon>
        <taxon>Poaceae</taxon>
        <taxon>PACMAD clade</taxon>
        <taxon>Arundinoideae</taxon>
        <taxon>Arundineae</taxon>
        <taxon>Arundo</taxon>
    </lineage>
</organism>
<reference evidence="2" key="1">
    <citation type="submission" date="2014-09" db="EMBL/GenBank/DDBJ databases">
        <authorList>
            <person name="Magalhaes I.L.F."/>
            <person name="Oliveira U."/>
            <person name="Santos F.R."/>
            <person name="Vidigal T.H.D.A."/>
            <person name="Brescovit A.D."/>
            <person name="Santos A.J."/>
        </authorList>
    </citation>
    <scope>NUCLEOTIDE SEQUENCE</scope>
    <source>
        <tissue evidence="2">Shoot tissue taken approximately 20 cm above the soil surface</tissue>
    </source>
</reference>
<evidence type="ECO:0000313" key="2">
    <source>
        <dbReference type="EMBL" id="JAE16425.1"/>
    </source>
</evidence>
<dbReference type="AlphaFoldDB" id="A0A0A9FUA0"/>
<keyword evidence="1" id="KW-0812">Transmembrane</keyword>
<evidence type="ECO:0000256" key="1">
    <source>
        <dbReference type="SAM" id="Phobius"/>
    </source>
</evidence>
<name>A0A0A9FUA0_ARUDO</name>
<proteinExistence type="predicted"/>
<protein>
    <submittedName>
        <fullName evidence="2">Uncharacterized protein</fullName>
    </submittedName>
</protein>